<organism evidence="3 4">
    <name type="scientific">Cyclostephanos tholiformis</name>
    <dbReference type="NCBI Taxonomy" id="382380"/>
    <lineage>
        <taxon>Eukaryota</taxon>
        <taxon>Sar</taxon>
        <taxon>Stramenopiles</taxon>
        <taxon>Ochrophyta</taxon>
        <taxon>Bacillariophyta</taxon>
        <taxon>Coscinodiscophyceae</taxon>
        <taxon>Thalassiosirophycidae</taxon>
        <taxon>Stephanodiscales</taxon>
        <taxon>Stephanodiscaceae</taxon>
        <taxon>Cyclostephanos</taxon>
    </lineage>
</organism>
<evidence type="ECO:0000313" key="3">
    <source>
        <dbReference type="EMBL" id="KAL3827472.1"/>
    </source>
</evidence>
<feature type="region of interest" description="Disordered" evidence="1">
    <location>
        <begin position="1"/>
        <end position="20"/>
    </location>
</feature>
<gene>
    <name evidence="3" type="ORF">ACHAXA_003741</name>
</gene>
<evidence type="ECO:0000259" key="2">
    <source>
        <dbReference type="PROSITE" id="PS50280"/>
    </source>
</evidence>
<accession>A0ABD3SSE1</accession>
<dbReference type="Gene3D" id="2.170.270.10">
    <property type="entry name" value="SET domain"/>
    <property type="match status" value="1"/>
</dbReference>
<dbReference type="SUPFAM" id="SSF82199">
    <property type="entry name" value="SET domain"/>
    <property type="match status" value="1"/>
</dbReference>
<feature type="domain" description="SET" evidence="2">
    <location>
        <begin position="33"/>
        <end position="201"/>
    </location>
</feature>
<dbReference type="EMBL" id="JALLPB020000003">
    <property type="protein sequence ID" value="KAL3827472.1"/>
    <property type="molecule type" value="Genomic_DNA"/>
</dbReference>
<protein>
    <recommendedName>
        <fullName evidence="2">SET domain-containing protein</fullName>
    </recommendedName>
</protein>
<reference evidence="3 4" key="1">
    <citation type="submission" date="2024-10" db="EMBL/GenBank/DDBJ databases">
        <title>Updated reference genomes for cyclostephanoid diatoms.</title>
        <authorList>
            <person name="Roberts W.R."/>
            <person name="Alverson A.J."/>
        </authorList>
    </citation>
    <scope>NUCLEOTIDE SEQUENCE [LARGE SCALE GENOMIC DNA]</scope>
    <source>
        <strain evidence="3 4">AJA228-03</strain>
    </source>
</reference>
<dbReference type="Proteomes" id="UP001530377">
    <property type="component" value="Unassembled WGS sequence"/>
</dbReference>
<evidence type="ECO:0000313" key="4">
    <source>
        <dbReference type="Proteomes" id="UP001530377"/>
    </source>
</evidence>
<dbReference type="InterPro" id="IPR001214">
    <property type="entry name" value="SET_dom"/>
</dbReference>
<name>A0ABD3SSE1_9STRA</name>
<dbReference type="PROSITE" id="PS50280">
    <property type="entry name" value="SET"/>
    <property type="match status" value="1"/>
</dbReference>
<proteinExistence type="predicted"/>
<keyword evidence="4" id="KW-1185">Reference proteome</keyword>
<dbReference type="CDD" id="cd08161">
    <property type="entry name" value="SET"/>
    <property type="match status" value="1"/>
</dbReference>
<comment type="caution">
    <text evidence="3">The sequence shown here is derived from an EMBL/GenBank/DDBJ whole genome shotgun (WGS) entry which is preliminary data.</text>
</comment>
<dbReference type="AlphaFoldDB" id="A0ABD3SSE1"/>
<evidence type="ECO:0000256" key="1">
    <source>
        <dbReference type="SAM" id="MobiDB-lite"/>
    </source>
</evidence>
<dbReference type="InterPro" id="IPR046341">
    <property type="entry name" value="SET_dom_sf"/>
</dbReference>
<sequence length="201" mass="22596">MALFERDPVSVSSPQDSDDDDALLFPTLPAFLCPVEIRETPSIGPGHNGVFALVDIPSDTKFWKWTNRVHQIHKDDLHHYIQQNIIIDKDVQPQQSFDDKATIGIIEAGRDDEEAIRIFLRQGFVLPNDPDVFCTNSTDAGRFMNHSPTPNCGPDGTLRLIKAGEELTMNYGFHGNPQWYQDICAQYGVLTERQVAELASK</sequence>
<dbReference type="Pfam" id="PF00856">
    <property type="entry name" value="SET"/>
    <property type="match status" value="1"/>
</dbReference>